<keyword evidence="6" id="KW-0862">Zinc</keyword>
<evidence type="ECO:0000256" key="6">
    <source>
        <dbReference type="ARBA" id="ARBA00022833"/>
    </source>
</evidence>
<protein>
    <submittedName>
        <fullName evidence="8">CUL9</fullName>
    </submittedName>
</protein>
<sequence>MKRAADTVNSGTSRKKCKIEFIDEDAKECEGCTDPSTVDLPGCKHTYCNSCFVQSFKSAIELGNYHDKICCEPLPESMIKEHLPDKLCEEYFAAKERSKHLKRTCVSCQVDIFIPADAVESGEFSCECGTKICIQCNKLKHDGECTYSDTEIMLKDLAKQSGWAKCPHCGFTVEKIKGCCYMKCACKAEFCNRCSRPWKRAENQPRHHRCHYCSQVVIGIEFEEDEEEEEDNRQYSYRILGRLRAVPIIGPSSVLAFLDKADKWVQEFVPKKGKHKTDIPITGLIMRKDELKILPGSKKISAGTIDRVKEELIRAREEHAEDVVDAAVDVAEEDAEEVVVQNEL</sequence>
<evidence type="ECO:0000256" key="2">
    <source>
        <dbReference type="ARBA" id="ARBA00022723"/>
    </source>
</evidence>
<evidence type="ECO:0000259" key="7">
    <source>
        <dbReference type="PROSITE" id="PS51873"/>
    </source>
</evidence>
<dbReference type="GO" id="GO:0008270">
    <property type="term" value="F:zinc ion binding"/>
    <property type="evidence" value="ECO:0007669"/>
    <property type="project" value="UniProtKB-KW"/>
</dbReference>
<keyword evidence="5" id="KW-0833">Ubl conjugation pathway</keyword>
<dbReference type="Proteomes" id="UP001431209">
    <property type="component" value="Unassembled WGS sequence"/>
</dbReference>
<dbReference type="PROSITE" id="PS00028">
    <property type="entry name" value="ZINC_FINGER_C2H2_1"/>
    <property type="match status" value="1"/>
</dbReference>
<accession>A0AAW2Z4Y3</accession>
<dbReference type="PANTHER" id="PTHR11685">
    <property type="entry name" value="RBR FAMILY RING FINGER AND IBR DOMAIN-CONTAINING"/>
    <property type="match status" value="1"/>
</dbReference>
<dbReference type="GO" id="GO:0016567">
    <property type="term" value="P:protein ubiquitination"/>
    <property type="evidence" value="ECO:0007669"/>
    <property type="project" value="InterPro"/>
</dbReference>
<keyword evidence="2" id="KW-0479">Metal-binding</keyword>
<dbReference type="InterPro" id="IPR013087">
    <property type="entry name" value="Znf_C2H2_type"/>
</dbReference>
<keyword evidence="4" id="KW-0863">Zinc-finger</keyword>
<evidence type="ECO:0000313" key="9">
    <source>
        <dbReference type="Proteomes" id="UP001431209"/>
    </source>
</evidence>
<dbReference type="InterPro" id="IPR044066">
    <property type="entry name" value="TRIAD_supradom"/>
</dbReference>
<dbReference type="Gene3D" id="1.20.120.1750">
    <property type="match status" value="1"/>
</dbReference>
<keyword evidence="3" id="KW-0677">Repeat</keyword>
<evidence type="ECO:0000256" key="5">
    <source>
        <dbReference type="ARBA" id="ARBA00022786"/>
    </source>
</evidence>
<name>A0AAW2Z4Y3_9EUKA</name>
<dbReference type="AlphaFoldDB" id="A0AAW2Z4Y3"/>
<organism evidence="8 9">
    <name type="scientific">Acrasis kona</name>
    <dbReference type="NCBI Taxonomy" id="1008807"/>
    <lineage>
        <taxon>Eukaryota</taxon>
        <taxon>Discoba</taxon>
        <taxon>Heterolobosea</taxon>
        <taxon>Tetramitia</taxon>
        <taxon>Eutetramitia</taxon>
        <taxon>Acrasidae</taxon>
        <taxon>Acrasis</taxon>
    </lineage>
</organism>
<evidence type="ECO:0000256" key="4">
    <source>
        <dbReference type="ARBA" id="ARBA00022771"/>
    </source>
</evidence>
<dbReference type="InterPro" id="IPR031127">
    <property type="entry name" value="E3_UB_ligase_RBR"/>
</dbReference>
<evidence type="ECO:0000313" key="8">
    <source>
        <dbReference type="EMBL" id="KAL0484520.1"/>
    </source>
</evidence>
<evidence type="ECO:0000256" key="3">
    <source>
        <dbReference type="ARBA" id="ARBA00022737"/>
    </source>
</evidence>
<feature type="domain" description="RING-type" evidence="7">
    <location>
        <begin position="25"/>
        <end position="214"/>
    </location>
</feature>
<dbReference type="GO" id="GO:0004842">
    <property type="term" value="F:ubiquitin-protein transferase activity"/>
    <property type="evidence" value="ECO:0007669"/>
    <property type="project" value="InterPro"/>
</dbReference>
<gene>
    <name evidence="8" type="ORF">AKO1_005111</name>
</gene>
<keyword evidence="1" id="KW-0808">Transferase</keyword>
<dbReference type="EMBL" id="JAOPGA020001052">
    <property type="protein sequence ID" value="KAL0484520.1"/>
    <property type="molecule type" value="Genomic_DNA"/>
</dbReference>
<dbReference type="PROSITE" id="PS51873">
    <property type="entry name" value="TRIAD"/>
    <property type="match status" value="1"/>
</dbReference>
<comment type="caution">
    <text evidence="8">The sequence shown here is derived from an EMBL/GenBank/DDBJ whole genome shotgun (WGS) entry which is preliminary data.</text>
</comment>
<proteinExistence type="predicted"/>
<keyword evidence="9" id="KW-1185">Reference proteome</keyword>
<reference evidence="8 9" key="1">
    <citation type="submission" date="2024-03" db="EMBL/GenBank/DDBJ databases">
        <title>The Acrasis kona genome and developmental transcriptomes reveal deep origins of eukaryotic multicellular pathways.</title>
        <authorList>
            <person name="Sheikh S."/>
            <person name="Fu C.-J."/>
            <person name="Brown M.W."/>
            <person name="Baldauf S.L."/>
        </authorList>
    </citation>
    <scope>NUCLEOTIDE SEQUENCE [LARGE SCALE GENOMIC DNA]</scope>
    <source>
        <strain evidence="8 9">ATCC MYA-3509</strain>
    </source>
</reference>
<evidence type="ECO:0000256" key="1">
    <source>
        <dbReference type="ARBA" id="ARBA00022679"/>
    </source>
</evidence>
<dbReference type="SUPFAM" id="SSF57850">
    <property type="entry name" value="RING/U-box"/>
    <property type="match status" value="1"/>
</dbReference>